<evidence type="ECO:0000313" key="1">
    <source>
        <dbReference type="EMBL" id="CAE6999416.1"/>
    </source>
</evidence>
<protein>
    <submittedName>
        <fullName evidence="1">Uncharacterized protein</fullName>
    </submittedName>
</protein>
<reference evidence="1" key="1">
    <citation type="submission" date="2021-02" db="EMBL/GenBank/DDBJ databases">
        <authorList>
            <person name="Syme A R."/>
            <person name="Syme A R."/>
            <person name="Moolhuijzen P."/>
        </authorList>
    </citation>
    <scope>NUCLEOTIDE SEQUENCE</scope>
    <source>
        <strain evidence="1">W1-1</strain>
    </source>
</reference>
<organism evidence="1 2">
    <name type="scientific">Pyrenophora teres f. teres</name>
    <dbReference type="NCBI Taxonomy" id="97479"/>
    <lineage>
        <taxon>Eukaryota</taxon>
        <taxon>Fungi</taxon>
        <taxon>Dikarya</taxon>
        <taxon>Ascomycota</taxon>
        <taxon>Pezizomycotina</taxon>
        <taxon>Dothideomycetes</taxon>
        <taxon>Pleosporomycetidae</taxon>
        <taxon>Pleosporales</taxon>
        <taxon>Pleosporineae</taxon>
        <taxon>Pleosporaceae</taxon>
        <taxon>Pyrenophora</taxon>
    </lineage>
</organism>
<evidence type="ECO:0000313" key="2">
    <source>
        <dbReference type="Proteomes" id="UP000472372"/>
    </source>
</evidence>
<dbReference type="EMBL" id="HG992977">
    <property type="protein sequence ID" value="CAE6999416.1"/>
    <property type="molecule type" value="Genomic_DNA"/>
</dbReference>
<dbReference type="AlphaFoldDB" id="A0A6S6VA20"/>
<proteinExistence type="predicted"/>
<sequence>MAPLYPYQATVPASHPHNFQMHVPGVSVPPYDIAMNEFVQGFVLGALLWVAFLVALYSVKFCIWATTMILDGVRKHSGRWPCRCSICTRLYNQEMKEEIWSTGNEVDYDLFLMD</sequence>
<name>A0A6S6VA20_9PLEO</name>
<accession>A0A6S6VA20</accession>
<dbReference type="Proteomes" id="UP000472372">
    <property type="component" value="Chromosome 1"/>
</dbReference>
<gene>
    <name evidence="1" type="ORF">PTTW11_00890</name>
</gene>